<dbReference type="InterPro" id="IPR023865">
    <property type="entry name" value="Aliphatic_acid_kinase_CS"/>
</dbReference>
<organism evidence="8 9">
    <name type="scientific">Handelsmanbacteria sp. (strain RIFCSPLOWO2_12_FULL_64_10)</name>
    <dbReference type="NCBI Taxonomy" id="1817868"/>
    <lineage>
        <taxon>Bacteria</taxon>
        <taxon>Candidatus Handelsmaniibacteriota</taxon>
    </lineage>
</organism>
<comment type="cofactor">
    <cofactor evidence="6">
        <name>Mg(2+)</name>
        <dbReference type="ChEBI" id="CHEBI:18420"/>
    </cofactor>
    <cofactor evidence="6">
        <name>Mn(2+)</name>
        <dbReference type="ChEBI" id="CHEBI:29035"/>
    </cofactor>
    <text evidence="6">Mg(2+). Can also accept Mn(2+).</text>
</comment>
<feature type="binding site" evidence="6">
    <location>
        <position position="14"/>
    </location>
    <ligand>
        <name>ATP</name>
        <dbReference type="ChEBI" id="CHEBI:30616"/>
    </ligand>
</feature>
<dbReference type="AlphaFoldDB" id="A0A1F6CB98"/>
<comment type="similarity">
    <text evidence="1 6 7">Belongs to the acetokinase family.</text>
</comment>
<dbReference type="Gene3D" id="3.30.420.40">
    <property type="match status" value="2"/>
</dbReference>
<dbReference type="Proteomes" id="UP000178606">
    <property type="component" value="Unassembled WGS sequence"/>
</dbReference>
<keyword evidence="6" id="KW-0479">Metal-binding</keyword>
<feature type="binding site" evidence="6">
    <location>
        <begin position="281"/>
        <end position="283"/>
    </location>
    <ligand>
        <name>ATP</name>
        <dbReference type="ChEBI" id="CHEBI:30616"/>
    </ligand>
</feature>
<keyword evidence="5 6" id="KW-0067">ATP-binding</keyword>
<dbReference type="SUPFAM" id="SSF53067">
    <property type="entry name" value="Actin-like ATPase domain"/>
    <property type="match status" value="2"/>
</dbReference>
<comment type="pathway">
    <text evidence="6">Metabolic intermediate biosynthesis; acetyl-CoA biosynthesis; acetyl-CoA from acetate: step 1/2.</text>
</comment>
<dbReference type="PANTHER" id="PTHR21060">
    <property type="entry name" value="ACETATE KINASE"/>
    <property type="match status" value="1"/>
</dbReference>
<evidence type="ECO:0000256" key="7">
    <source>
        <dbReference type="RuleBase" id="RU003835"/>
    </source>
</evidence>
<dbReference type="EC" id="2.7.2.1" evidence="6"/>
<evidence type="ECO:0000256" key="6">
    <source>
        <dbReference type="HAMAP-Rule" id="MF_00020"/>
    </source>
</evidence>
<feature type="binding site" evidence="6">
    <location>
        <position position="7"/>
    </location>
    <ligand>
        <name>Mg(2+)</name>
        <dbReference type="ChEBI" id="CHEBI:18420"/>
    </ligand>
</feature>
<accession>A0A1F6CB98</accession>
<keyword evidence="6" id="KW-0963">Cytoplasm</keyword>
<dbReference type="HAMAP" id="MF_00020">
    <property type="entry name" value="Acetate_kinase"/>
    <property type="match status" value="1"/>
</dbReference>
<feature type="site" description="Transition state stabilizer" evidence="6">
    <location>
        <position position="239"/>
    </location>
</feature>
<evidence type="ECO:0000256" key="1">
    <source>
        <dbReference type="ARBA" id="ARBA00008748"/>
    </source>
</evidence>
<dbReference type="GO" id="GO:0000287">
    <property type="term" value="F:magnesium ion binding"/>
    <property type="evidence" value="ECO:0007669"/>
    <property type="project" value="UniProtKB-UniRule"/>
</dbReference>
<dbReference type="GO" id="GO:0008776">
    <property type="term" value="F:acetate kinase activity"/>
    <property type="evidence" value="ECO:0007669"/>
    <property type="project" value="UniProtKB-UniRule"/>
</dbReference>
<protein>
    <recommendedName>
        <fullName evidence="6">Acetate kinase</fullName>
        <ecNumber evidence="6">2.7.2.1</ecNumber>
    </recommendedName>
    <alternativeName>
        <fullName evidence="6">Acetokinase</fullName>
    </alternativeName>
</protein>
<evidence type="ECO:0000256" key="2">
    <source>
        <dbReference type="ARBA" id="ARBA00022679"/>
    </source>
</evidence>
<evidence type="ECO:0000256" key="5">
    <source>
        <dbReference type="ARBA" id="ARBA00022840"/>
    </source>
</evidence>
<comment type="function">
    <text evidence="6">Catalyzes the formation of acetyl phosphate from acetate and ATP. Can also catalyze the reverse reaction.</text>
</comment>
<dbReference type="Pfam" id="PF00871">
    <property type="entry name" value="Acetate_kinase"/>
    <property type="match status" value="1"/>
</dbReference>
<dbReference type="InterPro" id="IPR043129">
    <property type="entry name" value="ATPase_NBD"/>
</dbReference>
<dbReference type="PANTHER" id="PTHR21060:SF15">
    <property type="entry name" value="ACETATE KINASE-RELATED"/>
    <property type="match status" value="1"/>
</dbReference>
<dbReference type="InterPro" id="IPR000890">
    <property type="entry name" value="Aliphatic_acid_kin_short-chain"/>
</dbReference>
<evidence type="ECO:0000256" key="4">
    <source>
        <dbReference type="ARBA" id="ARBA00022777"/>
    </source>
</evidence>
<keyword evidence="6" id="KW-0460">Magnesium</keyword>
<keyword evidence="3 6" id="KW-0547">Nucleotide-binding</keyword>
<dbReference type="PROSITE" id="PS01075">
    <property type="entry name" value="ACETATE_KINASE_1"/>
    <property type="match status" value="1"/>
</dbReference>
<dbReference type="GO" id="GO:0005524">
    <property type="term" value="F:ATP binding"/>
    <property type="evidence" value="ECO:0007669"/>
    <property type="project" value="UniProtKB-KW"/>
</dbReference>
<dbReference type="GO" id="GO:0006083">
    <property type="term" value="P:acetate metabolic process"/>
    <property type="evidence" value="ECO:0007669"/>
    <property type="project" value="TreeGrafter"/>
</dbReference>
<dbReference type="PIRSF" id="PIRSF000722">
    <property type="entry name" value="Acetate_prop_kin"/>
    <property type="match status" value="1"/>
</dbReference>
<evidence type="ECO:0000313" key="8">
    <source>
        <dbReference type="EMBL" id="OGG46423.1"/>
    </source>
</evidence>
<reference evidence="8 9" key="1">
    <citation type="journal article" date="2016" name="Nat. Commun.">
        <title>Thousands of microbial genomes shed light on interconnected biogeochemical processes in an aquifer system.</title>
        <authorList>
            <person name="Anantharaman K."/>
            <person name="Brown C.T."/>
            <person name="Hug L.A."/>
            <person name="Sharon I."/>
            <person name="Castelle C.J."/>
            <person name="Probst A.J."/>
            <person name="Thomas B.C."/>
            <person name="Singh A."/>
            <person name="Wilkins M.J."/>
            <person name="Karaoz U."/>
            <person name="Brodie E.L."/>
            <person name="Williams K.H."/>
            <person name="Hubbard S.S."/>
            <person name="Banfield J.F."/>
        </authorList>
    </citation>
    <scope>NUCLEOTIDE SEQUENCE [LARGE SCALE GENOMIC DNA]</scope>
    <source>
        <strain evidence="9">RIFCSPLOWO2_12_FULL_64_10</strain>
    </source>
</reference>
<dbReference type="PRINTS" id="PR00471">
    <property type="entry name" value="ACETATEKNASE"/>
</dbReference>
<comment type="caution">
    <text evidence="6">Lacks conserved residue(s) required for the propagation of feature annotation.</text>
</comment>
<keyword evidence="2 6" id="KW-0808">Transferase</keyword>
<evidence type="ECO:0000313" key="9">
    <source>
        <dbReference type="Proteomes" id="UP000178606"/>
    </source>
</evidence>
<name>A0A1F6CB98_HANXR</name>
<comment type="catalytic activity">
    <reaction evidence="6">
        <text>acetate + ATP = acetyl phosphate + ADP</text>
        <dbReference type="Rhea" id="RHEA:11352"/>
        <dbReference type="ChEBI" id="CHEBI:22191"/>
        <dbReference type="ChEBI" id="CHEBI:30089"/>
        <dbReference type="ChEBI" id="CHEBI:30616"/>
        <dbReference type="ChEBI" id="CHEBI:456216"/>
        <dbReference type="EC" id="2.7.2.1"/>
    </reaction>
</comment>
<comment type="subcellular location">
    <subcellularLocation>
        <location evidence="6">Cytoplasm</location>
    </subcellularLocation>
</comment>
<dbReference type="NCBIfam" id="TIGR00016">
    <property type="entry name" value="ackA"/>
    <property type="match status" value="1"/>
</dbReference>
<evidence type="ECO:0000256" key="3">
    <source>
        <dbReference type="ARBA" id="ARBA00022741"/>
    </source>
</evidence>
<sequence>MNILVANVGSTSFKYRLFDMPSERVLAEGRIERVGESNSAFEHRAEGRDSVQGEAEIPDYAAAIRHALTALTGPGGSIRGLRDLAAVGFKTVHLRGEPGSYPLTDEVLGRMADYNDLAPAHNPPYIRAIRIFREVAPGVPLVGVFEPAFHATIPDYAHIYGVPYRWYERYGIRKYGFHGASHRYVAGRVPRLLGVPAEGLRIVSCHLGGSASVCAIRDGRSIDTSMGFSPQDGVLNATRTGAVDPFAVLYAMDREGLSTAEARRALSEEGGLLGISGVSGDVRDLEEAAGRGHDRARLALEAFCYGVKKQIGAYAAAMGGLDAVAFAGGIGEKGVEVRRRICAGLEFLGVVVDNMKNRSGAPERLISADGGRVKVFVIRTDEEVVVARATAEVIAR</sequence>
<comment type="caution">
    <text evidence="8">The sequence shown here is derived from an EMBL/GenBank/DDBJ whole genome shotgun (WGS) entry which is preliminary data.</text>
</comment>
<dbReference type="GO" id="GO:0005737">
    <property type="term" value="C:cytoplasm"/>
    <property type="evidence" value="ECO:0007669"/>
    <property type="project" value="UniProtKB-SubCell"/>
</dbReference>
<feature type="binding site" evidence="6">
    <location>
        <position position="382"/>
    </location>
    <ligand>
        <name>Mg(2+)</name>
        <dbReference type="ChEBI" id="CHEBI:18420"/>
    </ligand>
</feature>
<dbReference type="UniPathway" id="UPA00340">
    <property type="reaction ID" value="UER00458"/>
</dbReference>
<comment type="subunit">
    <text evidence="6">Homodimer.</text>
</comment>
<proteinExistence type="inferred from homology"/>
<gene>
    <name evidence="6" type="primary">ackA</name>
    <name evidence="8" type="ORF">A3F84_05270</name>
</gene>
<dbReference type="GO" id="GO:0006085">
    <property type="term" value="P:acetyl-CoA biosynthetic process"/>
    <property type="evidence" value="ECO:0007669"/>
    <property type="project" value="UniProtKB-UniRule"/>
</dbReference>
<feature type="site" description="Transition state stabilizer" evidence="6">
    <location>
        <position position="178"/>
    </location>
</feature>
<keyword evidence="4 6" id="KW-0418">Kinase</keyword>
<dbReference type="InterPro" id="IPR004372">
    <property type="entry name" value="Ac/propionate_kinase"/>
</dbReference>
<dbReference type="EMBL" id="MFKF01000317">
    <property type="protein sequence ID" value="OGG46423.1"/>
    <property type="molecule type" value="Genomic_DNA"/>
</dbReference>